<organism evidence="3 4">
    <name type="scientific">Haloferax denitrificans ATCC 35960</name>
    <dbReference type="NCBI Taxonomy" id="662478"/>
    <lineage>
        <taxon>Archaea</taxon>
        <taxon>Methanobacteriati</taxon>
        <taxon>Methanobacteriota</taxon>
        <taxon>Stenosarchaea group</taxon>
        <taxon>Halobacteria</taxon>
        <taxon>Halobacteriales</taxon>
        <taxon>Haloferacaceae</taxon>
        <taxon>Haloferax</taxon>
    </lineage>
</organism>
<feature type="compositionally biased region" description="Basic and acidic residues" evidence="1">
    <location>
        <begin position="17"/>
        <end position="26"/>
    </location>
</feature>
<dbReference type="EMBL" id="AOLP01000019">
    <property type="protein sequence ID" value="EMA00484.1"/>
    <property type="molecule type" value="Genomic_DNA"/>
</dbReference>
<dbReference type="RefSeq" id="WP_004971164.1">
    <property type="nucleotide sequence ID" value="NZ_AOLP01000019.1"/>
</dbReference>
<proteinExistence type="predicted"/>
<comment type="caution">
    <text evidence="3">The sequence shown here is derived from an EMBL/GenBank/DDBJ whole genome shotgun (WGS) entry which is preliminary data.</text>
</comment>
<dbReference type="InterPro" id="IPR009339">
    <property type="entry name" value="DUF998"/>
</dbReference>
<gene>
    <name evidence="3" type="ORF">C438_18555</name>
</gene>
<feature type="transmembrane region" description="Helical" evidence="2">
    <location>
        <begin position="216"/>
        <end position="238"/>
    </location>
</feature>
<keyword evidence="2" id="KW-0812">Transmembrane</keyword>
<evidence type="ECO:0000256" key="1">
    <source>
        <dbReference type="SAM" id="MobiDB-lite"/>
    </source>
</evidence>
<evidence type="ECO:0008006" key="5">
    <source>
        <dbReference type="Google" id="ProtNLM"/>
    </source>
</evidence>
<reference evidence="3 4" key="1">
    <citation type="journal article" date="2014" name="PLoS Genet.">
        <title>Phylogenetically driven sequencing of extremely halophilic archaea reveals strategies for static and dynamic osmo-response.</title>
        <authorList>
            <person name="Becker E.A."/>
            <person name="Seitzer P.M."/>
            <person name="Tritt A."/>
            <person name="Larsen D."/>
            <person name="Krusor M."/>
            <person name="Yao A.I."/>
            <person name="Wu D."/>
            <person name="Madern D."/>
            <person name="Eisen J.A."/>
            <person name="Darling A.E."/>
            <person name="Facciotti M.T."/>
        </authorList>
    </citation>
    <scope>NUCLEOTIDE SEQUENCE [LARGE SCALE GENOMIC DNA]</scope>
    <source>
        <strain evidence="3 4">ATCC 35960</strain>
    </source>
</reference>
<accession>M0IXG8</accession>
<keyword evidence="4" id="KW-1185">Reference proteome</keyword>
<feature type="transmembrane region" description="Helical" evidence="2">
    <location>
        <begin position="42"/>
        <end position="69"/>
    </location>
</feature>
<feature type="transmembrane region" description="Helical" evidence="2">
    <location>
        <begin position="147"/>
        <end position="168"/>
    </location>
</feature>
<feature type="transmembrane region" description="Helical" evidence="2">
    <location>
        <begin position="175"/>
        <end position="196"/>
    </location>
</feature>
<evidence type="ECO:0000313" key="4">
    <source>
        <dbReference type="Proteomes" id="UP000011553"/>
    </source>
</evidence>
<name>M0IXG8_9EURY</name>
<evidence type="ECO:0000313" key="3">
    <source>
        <dbReference type="EMBL" id="EMA00484.1"/>
    </source>
</evidence>
<keyword evidence="2" id="KW-1133">Transmembrane helix</keyword>
<feature type="transmembrane region" description="Helical" evidence="2">
    <location>
        <begin position="123"/>
        <end position="141"/>
    </location>
</feature>
<keyword evidence="2" id="KW-0472">Membrane</keyword>
<feature type="region of interest" description="Disordered" evidence="1">
    <location>
        <begin position="1"/>
        <end position="35"/>
    </location>
</feature>
<dbReference type="Proteomes" id="UP000011553">
    <property type="component" value="Unassembled WGS sequence"/>
</dbReference>
<evidence type="ECO:0000256" key="2">
    <source>
        <dbReference type="SAM" id="Phobius"/>
    </source>
</evidence>
<protein>
    <recommendedName>
        <fullName evidence="5">DUF998 domain-containing protein</fullName>
    </recommendedName>
</protein>
<dbReference type="AlphaFoldDB" id="M0IXG8"/>
<sequence>MTATTDARPDGSPSTETRSDRIEETPSAHSGHSAHSVHRERYVAGGLLFAFGLLALMGIITAEAFYPGYNAGVQEISDLGATRPPNSVILQPSATIFNATMVLSGLLVLGASYFVHRAFGDRVVTAAVVALGAGVLGVGVFDGSEAPMHGLFALLTFFAGGLSAVVAARVIETPFRYVSVVVGGFVLALLASIFAFGLLGVPHPLAFLGAGGIERYVAYPVLLWFIGFGGYLMGPAAAEPAETTDSAR</sequence>
<dbReference type="PATRIC" id="fig|662478.6.peg.3668"/>
<dbReference type="Pfam" id="PF06197">
    <property type="entry name" value="DUF998"/>
    <property type="match status" value="1"/>
</dbReference>
<feature type="transmembrane region" description="Helical" evidence="2">
    <location>
        <begin position="89"/>
        <end position="111"/>
    </location>
</feature>